<reference evidence="1" key="2">
    <citation type="journal article" date="2022" name="New Phytol.">
        <title>Evolutionary transition to the ectomycorrhizal habit in the genomes of a hyperdiverse lineage of mushroom-forming fungi.</title>
        <authorList>
            <person name="Looney B."/>
            <person name="Miyauchi S."/>
            <person name="Morin E."/>
            <person name="Drula E."/>
            <person name="Courty P.E."/>
            <person name="Kohler A."/>
            <person name="Kuo A."/>
            <person name="LaButti K."/>
            <person name="Pangilinan J."/>
            <person name="Lipzen A."/>
            <person name="Riley R."/>
            <person name="Andreopoulos W."/>
            <person name="He G."/>
            <person name="Johnson J."/>
            <person name="Nolan M."/>
            <person name="Tritt A."/>
            <person name="Barry K.W."/>
            <person name="Grigoriev I.V."/>
            <person name="Nagy L.G."/>
            <person name="Hibbett D."/>
            <person name="Henrissat B."/>
            <person name="Matheny P.B."/>
            <person name="Labbe J."/>
            <person name="Martin F.M."/>
        </authorList>
    </citation>
    <scope>NUCLEOTIDE SEQUENCE</scope>
    <source>
        <strain evidence="1">FP105234-sp</strain>
    </source>
</reference>
<evidence type="ECO:0000313" key="2">
    <source>
        <dbReference type="Proteomes" id="UP000814033"/>
    </source>
</evidence>
<protein>
    <submittedName>
        <fullName evidence="1">Uncharacterized protein</fullName>
    </submittedName>
</protein>
<dbReference type="Proteomes" id="UP000814033">
    <property type="component" value="Unassembled WGS sequence"/>
</dbReference>
<comment type="caution">
    <text evidence="1">The sequence shown here is derived from an EMBL/GenBank/DDBJ whole genome shotgun (WGS) entry which is preliminary data.</text>
</comment>
<gene>
    <name evidence="1" type="ORF">FA95DRAFT_1573529</name>
</gene>
<organism evidence="1 2">
    <name type="scientific">Auriscalpium vulgare</name>
    <dbReference type="NCBI Taxonomy" id="40419"/>
    <lineage>
        <taxon>Eukaryota</taxon>
        <taxon>Fungi</taxon>
        <taxon>Dikarya</taxon>
        <taxon>Basidiomycota</taxon>
        <taxon>Agaricomycotina</taxon>
        <taxon>Agaricomycetes</taxon>
        <taxon>Russulales</taxon>
        <taxon>Auriscalpiaceae</taxon>
        <taxon>Auriscalpium</taxon>
    </lineage>
</organism>
<accession>A0ACB8RNL6</accession>
<reference evidence="1" key="1">
    <citation type="submission" date="2021-02" db="EMBL/GenBank/DDBJ databases">
        <authorList>
            <consortium name="DOE Joint Genome Institute"/>
            <person name="Ahrendt S."/>
            <person name="Looney B.P."/>
            <person name="Miyauchi S."/>
            <person name="Morin E."/>
            <person name="Drula E."/>
            <person name="Courty P.E."/>
            <person name="Chicoki N."/>
            <person name="Fauchery L."/>
            <person name="Kohler A."/>
            <person name="Kuo A."/>
            <person name="Labutti K."/>
            <person name="Pangilinan J."/>
            <person name="Lipzen A."/>
            <person name="Riley R."/>
            <person name="Andreopoulos W."/>
            <person name="He G."/>
            <person name="Johnson J."/>
            <person name="Barry K.W."/>
            <person name="Grigoriev I.V."/>
            <person name="Nagy L."/>
            <person name="Hibbett D."/>
            <person name="Henrissat B."/>
            <person name="Matheny P.B."/>
            <person name="Labbe J."/>
            <person name="Martin F."/>
        </authorList>
    </citation>
    <scope>NUCLEOTIDE SEQUENCE</scope>
    <source>
        <strain evidence="1">FP105234-sp</strain>
    </source>
</reference>
<dbReference type="EMBL" id="MU275940">
    <property type="protein sequence ID" value="KAI0045849.1"/>
    <property type="molecule type" value="Genomic_DNA"/>
</dbReference>
<proteinExistence type="predicted"/>
<evidence type="ECO:0000313" key="1">
    <source>
        <dbReference type="EMBL" id="KAI0045849.1"/>
    </source>
</evidence>
<name>A0ACB8RNL6_9AGAM</name>
<keyword evidence="2" id="KW-1185">Reference proteome</keyword>
<sequence>MAMVPNGLSVSSTETRPALPTLASSAQQKTPPIKLLRQLLSPTNIASDAPLLLSAQTIRSLYLRAASNGALDEFSSTRFSALLALFGTLSHGRGAGAHASKLAGHMEEGDRKQWWGFMLHIVRDMKKSRKELGSADLFWLVKARLGEAGVEGVMVDSVEDASAALDKARAVYMRTNFHSADPDAHVQYIQTLFSLSRPTATVEAAGWISVLLRRQMLVSSRTLRFFWTILVDRVDALSDDVKIDILDLVKHRLSMPDASPPDENEVASQDETIEHDAMFSISATDMTRQVTQVIFPQRGARILLTPSQFALQNWARMQAHTMFNTEPSSQWRNLVLLALANSSSTSLSSAGASAFQTPAAHHTSTVDFNIITVLTVLERISHTRDVGADLQTFVRALWRMWSAAVQEDRSVHPALIRPILATFFRLSARTTDEALRVRVLRLANTGFWTFDVGDDVARRQVQLLAVEYIVASAVCGRTVWEDVVGALPHYVAFPQWQGMLLAETLVRLARIDAQLAWDMYTLWGRYLDIPARVRYPLCLAFVEDGRIDLAMPLLGEWPADGEKGQALAAALLLQLARERSWYIDLQVAGILKTALLEWSASPTAIPLRIRGRVSWALLAMVHSAQPSAVLPIFRNVRTKQPKYFGPRLIGTLLRTLLRHRQFRSASKMVDDVAALYPVMATRWRRMLFLSLSRSGASTLAARAGKHLAERSLSMAVARATRFGRPHSLTGLRMQRWLPAVVRPSPSDVVAVRQGLQSLARVRSPRAARSLHRRVLPLHDASTQTTLGNVILHNHAVLSKARNLRGVRGVMRTLDYLVSECAFVPDRVTTNIVVGAVLRWPRVLDGTQVRALFDHLVWCGYPVGAAAAGARLPFGATVEAAARASSALEGLILPTPAGQMSFSRHVRPLYKMFIKALFVRKDVVGARRIVGILKDVEGEELAKVVGRKRR</sequence>